<dbReference type="Gene3D" id="1.20.272.10">
    <property type="match status" value="1"/>
</dbReference>
<dbReference type="GO" id="GO:0016887">
    <property type="term" value="F:ATP hydrolysis activity"/>
    <property type="evidence" value="ECO:0007669"/>
    <property type="project" value="InterPro"/>
</dbReference>
<evidence type="ECO:0000256" key="4">
    <source>
        <dbReference type="ARBA" id="ARBA00022840"/>
    </source>
</evidence>
<dbReference type="OrthoDB" id="10249205at2759"/>
<dbReference type="GO" id="GO:0006261">
    <property type="term" value="P:DNA-templated DNA replication"/>
    <property type="evidence" value="ECO:0007669"/>
    <property type="project" value="TreeGrafter"/>
</dbReference>
<gene>
    <name evidence="6" type="ORF">J8273_0938</name>
</gene>
<protein>
    <submittedName>
        <fullName evidence="6">Replication factor 4, RFC4</fullName>
    </submittedName>
</protein>
<dbReference type="CDD" id="cd00009">
    <property type="entry name" value="AAA"/>
    <property type="match status" value="1"/>
</dbReference>
<proteinExistence type="inferred from homology"/>
<dbReference type="SUPFAM" id="SSF48019">
    <property type="entry name" value="post-AAA+ oligomerization domain-like"/>
    <property type="match status" value="1"/>
</dbReference>
<dbReference type="GO" id="GO:0006281">
    <property type="term" value="P:DNA repair"/>
    <property type="evidence" value="ECO:0007669"/>
    <property type="project" value="TreeGrafter"/>
</dbReference>
<dbReference type="InterPro" id="IPR050238">
    <property type="entry name" value="DNA_Rep/Repair_Clamp_Loader"/>
</dbReference>
<dbReference type="CDD" id="cd18140">
    <property type="entry name" value="HLD_clamp_RFC"/>
    <property type="match status" value="1"/>
</dbReference>
<keyword evidence="7" id="KW-1185">Reference proteome</keyword>
<dbReference type="Gene3D" id="1.10.8.60">
    <property type="match status" value="1"/>
</dbReference>
<reference evidence="6" key="1">
    <citation type="submission" date="2021-05" db="EMBL/GenBank/DDBJ databases">
        <title>A free-living protist that lacks canonical eukaryotic 1 DNA replication and segregation systems.</title>
        <authorList>
            <person name="Salas-Leiva D.E."/>
            <person name="Tromer E.C."/>
            <person name="Curtis B.A."/>
            <person name="Jerlstrom-Hultqvist J."/>
            <person name="Kolisko M."/>
            <person name="Yi Z."/>
            <person name="Salas-Leiva J.S."/>
            <person name="Gallot-Lavallee L."/>
            <person name="Kops G.J.P.L."/>
            <person name="Archibald J.M."/>
            <person name="Simpson A.G.B."/>
            <person name="Roger A.J."/>
        </authorList>
    </citation>
    <scope>NUCLEOTIDE SEQUENCE</scope>
    <source>
        <strain evidence="6">BICM</strain>
    </source>
</reference>
<dbReference type="GO" id="GO:0005634">
    <property type="term" value="C:nucleus"/>
    <property type="evidence" value="ECO:0007669"/>
    <property type="project" value="TreeGrafter"/>
</dbReference>
<keyword evidence="3" id="KW-0547">Nucleotide-binding</keyword>
<dbReference type="Pfam" id="PF08542">
    <property type="entry name" value="Rep_fac_C"/>
    <property type="match status" value="1"/>
</dbReference>
<comment type="similarity">
    <text evidence="1">Belongs to the activator 1 small subunits family.</text>
</comment>
<dbReference type="Pfam" id="PF21960">
    <property type="entry name" value="RCF1-5-like_lid"/>
    <property type="match status" value="1"/>
</dbReference>
<evidence type="ECO:0000313" key="6">
    <source>
        <dbReference type="EMBL" id="KAG9397443.1"/>
    </source>
</evidence>
<dbReference type="FunFam" id="3.40.50.300:FF:000129">
    <property type="entry name" value="Replication factor C subunit 5"/>
    <property type="match status" value="1"/>
</dbReference>
<dbReference type="InterPro" id="IPR003593">
    <property type="entry name" value="AAA+_ATPase"/>
</dbReference>
<dbReference type="Proteomes" id="UP000717585">
    <property type="component" value="Unassembled WGS sequence"/>
</dbReference>
<dbReference type="EMBL" id="JAHDYR010000002">
    <property type="protein sequence ID" value="KAG9397443.1"/>
    <property type="molecule type" value="Genomic_DNA"/>
</dbReference>
<name>A0A8J6B7V9_9EUKA</name>
<evidence type="ECO:0000256" key="1">
    <source>
        <dbReference type="ARBA" id="ARBA00005378"/>
    </source>
</evidence>
<organism evidence="6 7">
    <name type="scientific">Carpediemonas membranifera</name>
    <dbReference type="NCBI Taxonomy" id="201153"/>
    <lineage>
        <taxon>Eukaryota</taxon>
        <taxon>Metamonada</taxon>
        <taxon>Carpediemonas-like organisms</taxon>
        <taxon>Carpediemonas</taxon>
    </lineage>
</organism>
<dbReference type="GO" id="GO:0005663">
    <property type="term" value="C:DNA replication factor C complex"/>
    <property type="evidence" value="ECO:0007669"/>
    <property type="project" value="TreeGrafter"/>
</dbReference>
<sequence>MSSAKTEVPWTEKYRPKDIESVAHHEAVTKMLRNAIETGDMPHLLFHGTPGTGKTSTILALCRDLYGPKQMKKRVLFLNASDDRGIDVIRTRVKEFARIVVTTKVEGYPCPDYKFVILDEADNITPDAQSALRRTMETCSKNTRICLICNYVSRIIDPIKSRCAKFRFQPIPAAASLNTLRKIARKESLNTIDGTLERIVSTSGGDLRKAITTMQTAFTAFEMPGPADIDTLVGRIPDELVGQVYRTISSGQFDAAKRQADELTKLAYSVKQLMLQMNEVIFDDMLLSDQAKAAILGRMALVDRNIQDGALESLQLLDLLAFIGYSVQMDRGRK</sequence>
<evidence type="ECO:0000256" key="3">
    <source>
        <dbReference type="ARBA" id="ARBA00022741"/>
    </source>
</evidence>
<evidence type="ECO:0000259" key="5">
    <source>
        <dbReference type="SMART" id="SM00382"/>
    </source>
</evidence>
<dbReference type="AlphaFoldDB" id="A0A8J6B7V9"/>
<dbReference type="InterPro" id="IPR008921">
    <property type="entry name" value="DNA_pol3_clamp-load_cplx_C"/>
</dbReference>
<keyword evidence="4" id="KW-0067">ATP-binding</keyword>
<dbReference type="GO" id="GO:0003689">
    <property type="term" value="F:DNA clamp loader activity"/>
    <property type="evidence" value="ECO:0007669"/>
    <property type="project" value="TreeGrafter"/>
</dbReference>
<dbReference type="GO" id="GO:0005524">
    <property type="term" value="F:ATP binding"/>
    <property type="evidence" value="ECO:0007669"/>
    <property type="project" value="UniProtKB-KW"/>
</dbReference>
<dbReference type="InterPro" id="IPR013748">
    <property type="entry name" value="Rep_factorC_C"/>
</dbReference>
<dbReference type="InterPro" id="IPR027417">
    <property type="entry name" value="P-loop_NTPase"/>
</dbReference>
<evidence type="ECO:0000256" key="2">
    <source>
        <dbReference type="ARBA" id="ARBA00022705"/>
    </source>
</evidence>
<dbReference type="GO" id="GO:0003677">
    <property type="term" value="F:DNA binding"/>
    <property type="evidence" value="ECO:0007669"/>
    <property type="project" value="InterPro"/>
</dbReference>
<dbReference type="SMART" id="SM00382">
    <property type="entry name" value="AAA"/>
    <property type="match status" value="1"/>
</dbReference>
<dbReference type="SUPFAM" id="SSF52540">
    <property type="entry name" value="P-loop containing nucleoside triphosphate hydrolases"/>
    <property type="match status" value="1"/>
</dbReference>
<accession>A0A8J6B7V9</accession>
<keyword evidence="2" id="KW-0235">DNA replication</keyword>
<dbReference type="PANTHER" id="PTHR11669">
    <property type="entry name" value="REPLICATION FACTOR C / DNA POLYMERASE III GAMMA-TAU SUBUNIT"/>
    <property type="match status" value="1"/>
</dbReference>
<dbReference type="InterPro" id="IPR047854">
    <property type="entry name" value="RFC_lid"/>
</dbReference>
<dbReference type="InterPro" id="IPR003959">
    <property type="entry name" value="ATPase_AAA_core"/>
</dbReference>
<feature type="domain" description="AAA+ ATPase" evidence="5">
    <location>
        <begin position="40"/>
        <end position="172"/>
    </location>
</feature>
<dbReference type="Gene3D" id="3.40.50.300">
    <property type="entry name" value="P-loop containing nucleotide triphosphate hydrolases"/>
    <property type="match status" value="1"/>
</dbReference>
<evidence type="ECO:0000313" key="7">
    <source>
        <dbReference type="Proteomes" id="UP000717585"/>
    </source>
</evidence>
<dbReference type="Pfam" id="PF00004">
    <property type="entry name" value="AAA"/>
    <property type="match status" value="1"/>
</dbReference>
<comment type="caution">
    <text evidence="6">The sequence shown here is derived from an EMBL/GenBank/DDBJ whole genome shotgun (WGS) entry which is preliminary data.</text>
</comment>
<dbReference type="PANTHER" id="PTHR11669:SF20">
    <property type="entry name" value="REPLICATION FACTOR C SUBUNIT 4"/>
    <property type="match status" value="1"/>
</dbReference>